<name>A0A062IGZ1_ACIBA</name>
<dbReference type="Proteomes" id="UP000027327">
    <property type="component" value="Unassembled WGS sequence"/>
</dbReference>
<keyword evidence="1" id="KW-0472">Membrane</keyword>
<sequence length="37" mass="4574">MLVIYCDLKISINYIVFKYFSDILFLSSFTYYHTWIL</sequence>
<reference evidence="2 3" key="1">
    <citation type="submission" date="2014-04" db="EMBL/GenBank/DDBJ databases">
        <title>Comparative genomics and transcriptomics to identify genetic mechanisms underlying the emergence of carbapenem resistant Acinetobacter baumannii (CRAb).</title>
        <authorList>
            <person name="Harris A.D."/>
            <person name="Johnson K.J."/>
            <person name="George J."/>
            <person name="Nadendla S."/>
            <person name="Daugherty S.C."/>
            <person name="Parankush S."/>
            <person name="Sadzewicz L."/>
            <person name="Tallon L."/>
            <person name="Sengamalay N."/>
            <person name="Hazen T.H."/>
            <person name="Rasko D.A."/>
        </authorList>
    </citation>
    <scope>NUCLEOTIDE SEQUENCE [LARGE SCALE GENOMIC DNA]</scope>
    <source>
        <strain evidence="2 3">21072</strain>
    </source>
</reference>
<proteinExistence type="predicted"/>
<dbReference type="EMBL" id="JMOD01000039">
    <property type="protein sequence ID" value="KCY18106.1"/>
    <property type="molecule type" value="Genomic_DNA"/>
</dbReference>
<feature type="transmembrane region" description="Helical" evidence="1">
    <location>
        <begin position="12"/>
        <end position="32"/>
    </location>
</feature>
<keyword evidence="1" id="KW-1133">Transmembrane helix</keyword>
<evidence type="ECO:0000313" key="2">
    <source>
        <dbReference type="EMBL" id="KCY18106.1"/>
    </source>
</evidence>
<evidence type="ECO:0000313" key="3">
    <source>
        <dbReference type="Proteomes" id="UP000027327"/>
    </source>
</evidence>
<accession>A0A062IGZ1</accession>
<dbReference type="AlphaFoldDB" id="A0A062IGZ1"/>
<keyword evidence="1" id="KW-0812">Transmembrane</keyword>
<evidence type="ECO:0000256" key="1">
    <source>
        <dbReference type="SAM" id="Phobius"/>
    </source>
</evidence>
<comment type="caution">
    <text evidence="2">The sequence shown here is derived from an EMBL/GenBank/DDBJ whole genome shotgun (WGS) entry which is preliminary data.</text>
</comment>
<organism evidence="2 3">
    <name type="scientific">Acinetobacter baumannii 21072</name>
    <dbReference type="NCBI Taxonomy" id="1310697"/>
    <lineage>
        <taxon>Bacteria</taxon>
        <taxon>Pseudomonadati</taxon>
        <taxon>Pseudomonadota</taxon>
        <taxon>Gammaproteobacteria</taxon>
        <taxon>Moraxellales</taxon>
        <taxon>Moraxellaceae</taxon>
        <taxon>Acinetobacter</taxon>
        <taxon>Acinetobacter calcoaceticus/baumannii complex</taxon>
    </lineage>
</organism>
<protein>
    <submittedName>
        <fullName evidence="2">Putative membrane protein</fullName>
    </submittedName>
</protein>
<gene>
    <name evidence="2" type="ORF">J596_2291</name>
</gene>